<evidence type="ECO:0000313" key="3">
    <source>
        <dbReference type="EMBL" id="WFD33372.1"/>
    </source>
</evidence>
<organism evidence="3 4">
    <name type="scientific">Malassezia cuniculi</name>
    <dbReference type="NCBI Taxonomy" id="948313"/>
    <lineage>
        <taxon>Eukaryota</taxon>
        <taxon>Fungi</taxon>
        <taxon>Dikarya</taxon>
        <taxon>Basidiomycota</taxon>
        <taxon>Ustilaginomycotina</taxon>
        <taxon>Malasseziomycetes</taxon>
        <taxon>Malasseziales</taxon>
        <taxon>Malasseziaceae</taxon>
        <taxon>Malassezia</taxon>
    </lineage>
</organism>
<dbReference type="PANTHER" id="PTHR31836">
    <property type="match status" value="1"/>
</dbReference>
<dbReference type="InterPro" id="IPR036908">
    <property type="entry name" value="RlpA-like_sf"/>
</dbReference>
<keyword evidence="1 2" id="KW-0732">Signal</keyword>
<dbReference type="InterPro" id="IPR051477">
    <property type="entry name" value="Expansin_CellWall"/>
</dbReference>
<dbReference type="SUPFAM" id="SSF50685">
    <property type="entry name" value="Barwin-like endoglucanases"/>
    <property type="match status" value="1"/>
</dbReference>
<reference evidence="3" key="1">
    <citation type="submission" date="2023-03" db="EMBL/GenBank/DDBJ databases">
        <title>Mating type loci evolution in Malassezia.</title>
        <authorList>
            <person name="Coelho M.A."/>
        </authorList>
    </citation>
    <scope>NUCLEOTIDE SEQUENCE</scope>
    <source>
        <strain evidence="3">CBS 11721</strain>
    </source>
</reference>
<feature type="signal peptide" evidence="2">
    <location>
        <begin position="1"/>
        <end position="20"/>
    </location>
</feature>
<feature type="chain" id="PRO_5042195797" description="RlpA-like protein double-psi beta-barrel domain-containing protein" evidence="2">
    <location>
        <begin position="21"/>
        <end position="140"/>
    </location>
</feature>
<proteinExistence type="predicted"/>
<dbReference type="Gene3D" id="2.40.40.10">
    <property type="entry name" value="RlpA-like domain"/>
    <property type="match status" value="1"/>
</dbReference>
<protein>
    <recommendedName>
        <fullName evidence="5">RlpA-like protein double-psi beta-barrel domain-containing protein</fullName>
    </recommendedName>
</protein>
<sequence>MKFNAIILTALIALTGYAAAAEDAPRGHERKAQFLEKRTSSKRSGGGKMTWYGGGMLDAPACGGKPPGKYDNVVAVAQNSGYGSCNQKVRLHYKGRTEEATIRDYCADCGFGHFDATQGLFQKFADLDVGVLSNVEYELL</sequence>
<evidence type="ECO:0000256" key="2">
    <source>
        <dbReference type="SAM" id="SignalP"/>
    </source>
</evidence>
<dbReference type="AlphaFoldDB" id="A0AAF0J4E5"/>
<gene>
    <name evidence="3" type="ORF">MCUN1_000185</name>
</gene>
<dbReference type="Proteomes" id="UP001219933">
    <property type="component" value="Chromosome 1"/>
</dbReference>
<dbReference type="CDD" id="cd22191">
    <property type="entry name" value="DPBB_RlpA_EXP_N-like"/>
    <property type="match status" value="1"/>
</dbReference>
<keyword evidence="4" id="KW-1185">Reference proteome</keyword>
<accession>A0AAF0J4E5</accession>
<dbReference type="EMBL" id="CP119877">
    <property type="protein sequence ID" value="WFD33372.1"/>
    <property type="molecule type" value="Genomic_DNA"/>
</dbReference>
<evidence type="ECO:0000256" key="1">
    <source>
        <dbReference type="ARBA" id="ARBA00022729"/>
    </source>
</evidence>
<dbReference type="PANTHER" id="PTHR31836:SF25">
    <property type="entry name" value="RLPA-LIKE PROTEIN DOUBLE-PSI BETA-BARREL DOMAIN-CONTAINING PROTEIN"/>
    <property type="match status" value="1"/>
</dbReference>
<evidence type="ECO:0008006" key="5">
    <source>
        <dbReference type="Google" id="ProtNLM"/>
    </source>
</evidence>
<name>A0AAF0J4E5_9BASI</name>
<evidence type="ECO:0000313" key="4">
    <source>
        <dbReference type="Proteomes" id="UP001219933"/>
    </source>
</evidence>